<proteinExistence type="predicted"/>
<keyword evidence="3" id="KW-1185">Reference proteome</keyword>
<feature type="region of interest" description="Disordered" evidence="1">
    <location>
        <begin position="224"/>
        <end position="268"/>
    </location>
</feature>
<feature type="region of interest" description="Disordered" evidence="1">
    <location>
        <begin position="94"/>
        <end position="157"/>
    </location>
</feature>
<accession>A0AAV1IBP5</accession>
<gene>
    <name evidence="2" type="ORF">CVIRNUC_007736</name>
</gene>
<comment type="caution">
    <text evidence="2">The sequence shown here is derived from an EMBL/GenBank/DDBJ whole genome shotgun (WGS) entry which is preliminary data.</text>
</comment>
<feature type="region of interest" description="Disordered" evidence="1">
    <location>
        <begin position="1"/>
        <end position="41"/>
    </location>
</feature>
<feature type="compositionally biased region" description="Low complexity" evidence="1">
    <location>
        <begin position="9"/>
        <end position="33"/>
    </location>
</feature>
<protein>
    <submittedName>
        <fullName evidence="2">Uncharacterized protein</fullName>
    </submittedName>
</protein>
<dbReference type="EMBL" id="CAUYUE010000010">
    <property type="protein sequence ID" value="CAK0784532.1"/>
    <property type="molecule type" value="Genomic_DNA"/>
</dbReference>
<feature type="compositionally biased region" description="Low complexity" evidence="1">
    <location>
        <begin position="145"/>
        <end position="157"/>
    </location>
</feature>
<name>A0AAV1IBP5_9CHLO</name>
<evidence type="ECO:0000313" key="2">
    <source>
        <dbReference type="EMBL" id="CAK0784532.1"/>
    </source>
</evidence>
<dbReference type="AlphaFoldDB" id="A0AAV1IBP5"/>
<reference evidence="2 3" key="1">
    <citation type="submission" date="2023-10" db="EMBL/GenBank/DDBJ databases">
        <authorList>
            <person name="Maclean D."/>
            <person name="Macfadyen A."/>
        </authorList>
    </citation>
    <scope>NUCLEOTIDE SEQUENCE [LARGE SCALE GENOMIC DNA]</scope>
</reference>
<evidence type="ECO:0000256" key="1">
    <source>
        <dbReference type="SAM" id="MobiDB-lite"/>
    </source>
</evidence>
<organism evidence="2 3">
    <name type="scientific">Coccomyxa viridis</name>
    <dbReference type="NCBI Taxonomy" id="1274662"/>
    <lineage>
        <taxon>Eukaryota</taxon>
        <taxon>Viridiplantae</taxon>
        <taxon>Chlorophyta</taxon>
        <taxon>core chlorophytes</taxon>
        <taxon>Trebouxiophyceae</taxon>
        <taxon>Trebouxiophyceae incertae sedis</taxon>
        <taxon>Coccomyxaceae</taxon>
        <taxon>Coccomyxa</taxon>
    </lineage>
</organism>
<feature type="compositionally biased region" description="Low complexity" evidence="1">
    <location>
        <begin position="256"/>
        <end position="268"/>
    </location>
</feature>
<sequence>MIPQAGSHAPSSAAMAPAAVPVPIQGSSGSSPEGPAPDEPRLLRAVGPMAWHSSAPRDEGLPMMPIEAHHYFQKTPPSAPNHAVAQFPAVAPAPPAAGTLSAPAKAPLKPQAEAPKNAEGPSAHAMQMRGAVRMPSAPPADARHGASSAATSAGAPQPLMALPGGAAGAPASMPAVNAANQIGNSTIAQPLQGRSLAPDISEGTLALHGNGTLVHSSSLGLPPKGLPPIEGPVLGLAPEGQPFEGSSVLTNGMQARSSGSSSSLERGS</sequence>
<dbReference type="Proteomes" id="UP001314263">
    <property type="component" value="Unassembled WGS sequence"/>
</dbReference>
<evidence type="ECO:0000313" key="3">
    <source>
        <dbReference type="Proteomes" id="UP001314263"/>
    </source>
</evidence>